<dbReference type="PANTHER" id="PTHR42714:SF2">
    <property type="entry name" value="TRNA MODIFICATION GTPASE GTPBP3, MITOCHONDRIAL"/>
    <property type="match status" value="1"/>
</dbReference>
<keyword evidence="4" id="KW-1185">Reference proteome</keyword>
<dbReference type="InterPro" id="IPR018948">
    <property type="entry name" value="GTP-bd_TrmE_N"/>
</dbReference>
<proteinExistence type="predicted"/>
<dbReference type="InterPro" id="IPR027266">
    <property type="entry name" value="TrmE/GcvT-like"/>
</dbReference>
<dbReference type="EMBL" id="SJPW01000003">
    <property type="protein sequence ID" value="TWU56595.1"/>
    <property type="molecule type" value="Genomic_DNA"/>
</dbReference>
<evidence type="ECO:0000259" key="1">
    <source>
        <dbReference type="Pfam" id="PF01926"/>
    </source>
</evidence>
<dbReference type="InterPro" id="IPR027368">
    <property type="entry name" value="MnmE_dom2"/>
</dbReference>
<dbReference type="InterPro" id="IPR006073">
    <property type="entry name" value="GTP-bd"/>
</dbReference>
<organism evidence="3 4">
    <name type="scientific">Rubripirellula tenax</name>
    <dbReference type="NCBI Taxonomy" id="2528015"/>
    <lineage>
        <taxon>Bacteria</taxon>
        <taxon>Pseudomonadati</taxon>
        <taxon>Planctomycetota</taxon>
        <taxon>Planctomycetia</taxon>
        <taxon>Pirellulales</taxon>
        <taxon>Pirellulaceae</taxon>
        <taxon>Rubripirellula</taxon>
    </lineage>
</organism>
<feature type="domain" description="GTP-binding protein TrmE N-terminal" evidence="2">
    <location>
        <begin position="14"/>
        <end position="108"/>
    </location>
</feature>
<dbReference type="SUPFAM" id="SSF103025">
    <property type="entry name" value="Folate-binding domain"/>
    <property type="match status" value="1"/>
</dbReference>
<dbReference type="Gene3D" id="3.30.1360.120">
    <property type="entry name" value="Probable tRNA modification gtpase trme, domain 1"/>
    <property type="match status" value="1"/>
</dbReference>
<dbReference type="PANTHER" id="PTHR42714">
    <property type="entry name" value="TRNA MODIFICATION GTPASE GTPBP3"/>
    <property type="match status" value="1"/>
</dbReference>
<dbReference type="SUPFAM" id="SSF52540">
    <property type="entry name" value="P-loop containing nucleoside triphosphate hydrolases"/>
    <property type="match status" value="1"/>
</dbReference>
<evidence type="ECO:0000313" key="3">
    <source>
        <dbReference type="EMBL" id="TWU56595.1"/>
    </source>
</evidence>
<dbReference type="GO" id="GO:0030488">
    <property type="term" value="P:tRNA methylation"/>
    <property type="evidence" value="ECO:0007669"/>
    <property type="project" value="TreeGrafter"/>
</dbReference>
<dbReference type="Pfam" id="PF10396">
    <property type="entry name" value="TrmE_N"/>
    <property type="match status" value="1"/>
</dbReference>
<dbReference type="AlphaFoldDB" id="A0A5C6F5T7"/>
<keyword evidence="3" id="KW-0378">Hydrolase</keyword>
<dbReference type="InterPro" id="IPR005225">
    <property type="entry name" value="Small_GTP-bd"/>
</dbReference>
<feature type="domain" description="G" evidence="1">
    <location>
        <begin position="196"/>
        <end position="293"/>
    </location>
</feature>
<dbReference type="Pfam" id="PF01926">
    <property type="entry name" value="MMR_HSR1"/>
    <property type="match status" value="1"/>
</dbReference>
<sequence>MIDRDHATPRASQTVACVLTGGGRSAVAVVAIAGEKAKAIVDRYFDPAFRRTFRPGQVRYGQWVGQDDSAVATESVVITPLDDSSFEVHCHGGVAATRRIMDDLAVAGALAIEPNQWVCGRMPPLIAEATAVLAGCVTARTAAIAMDQVRGALQGWATTSFDGLQQSPVSAHDVRLQAADILRSAVVTARLTVPFRVVLVGPPNVGKSSLVNAIVGYDRSITMDVAGTTRDVLHADTVIDGLPIRISDTAGIRVSDEPIEREGIKRARGAAVDADLVVRVVQPGIPPLDDVVHAATIDVMNKMDTLASDSCVDQSVVGTIATTGQGIELLMDRIVSVLTQAMPSPGAAAAINRRQAWLIRAIAESDDAVAQTMLLQELLTPTSDHESQFDE</sequence>
<dbReference type="RefSeq" id="WP_186775500.1">
    <property type="nucleotide sequence ID" value="NZ_SJPW01000003.1"/>
</dbReference>
<dbReference type="Gene3D" id="3.40.50.300">
    <property type="entry name" value="P-loop containing nucleotide triphosphate hydrolases"/>
    <property type="match status" value="1"/>
</dbReference>
<dbReference type="GO" id="GO:0005829">
    <property type="term" value="C:cytosol"/>
    <property type="evidence" value="ECO:0007669"/>
    <property type="project" value="TreeGrafter"/>
</dbReference>
<dbReference type="GO" id="GO:0005525">
    <property type="term" value="F:GTP binding"/>
    <property type="evidence" value="ECO:0007669"/>
    <property type="project" value="InterPro"/>
</dbReference>
<dbReference type="InterPro" id="IPR027417">
    <property type="entry name" value="P-loop_NTPase"/>
</dbReference>
<gene>
    <name evidence="3" type="primary">mnmE_1</name>
    <name evidence="3" type="ORF">Poly51_25110</name>
</gene>
<dbReference type="Gene3D" id="1.20.120.430">
    <property type="entry name" value="tRNA modification GTPase MnmE domain 2"/>
    <property type="match status" value="1"/>
</dbReference>
<dbReference type="GO" id="GO:0002098">
    <property type="term" value="P:tRNA wobble uridine modification"/>
    <property type="evidence" value="ECO:0007669"/>
    <property type="project" value="TreeGrafter"/>
</dbReference>
<dbReference type="GO" id="GO:0016787">
    <property type="term" value="F:hydrolase activity"/>
    <property type="evidence" value="ECO:0007669"/>
    <property type="project" value="UniProtKB-KW"/>
</dbReference>
<dbReference type="EC" id="3.6.-.-" evidence="3"/>
<protein>
    <submittedName>
        <fullName evidence="3">tRNA modification GTPase MnmE</fullName>
        <ecNumber evidence="3">3.6.-.-</ecNumber>
    </submittedName>
</protein>
<evidence type="ECO:0000313" key="4">
    <source>
        <dbReference type="Proteomes" id="UP000318288"/>
    </source>
</evidence>
<accession>A0A5C6F5T7</accession>
<name>A0A5C6F5T7_9BACT</name>
<dbReference type="NCBIfam" id="TIGR00231">
    <property type="entry name" value="small_GTP"/>
    <property type="match status" value="1"/>
</dbReference>
<dbReference type="InterPro" id="IPR031168">
    <property type="entry name" value="G_TrmE"/>
</dbReference>
<evidence type="ECO:0000259" key="2">
    <source>
        <dbReference type="Pfam" id="PF10396"/>
    </source>
</evidence>
<dbReference type="CDD" id="cd04164">
    <property type="entry name" value="trmE"/>
    <property type="match status" value="1"/>
</dbReference>
<reference evidence="3 4" key="1">
    <citation type="submission" date="2019-02" db="EMBL/GenBank/DDBJ databases">
        <title>Deep-cultivation of Planctomycetes and their phenomic and genomic characterization uncovers novel biology.</title>
        <authorList>
            <person name="Wiegand S."/>
            <person name="Jogler M."/>
            <person name="Boedeker C."/>
            <person name="Pinto D."/>
            <person name="Vollmers J."/>
            <person name="Rivas-Marin E."/>
            <person name="Kohn T."/>
            <person name="Peeters S.H."/>
            <person name="Heuer A."/>
            <person name="Rast P."/>
            <person name="Oberbeckmann S."/>
            <person name="Bunk B."/>
            <person name="Jeske O."/>
            <person name="Meyerdierks A."/>
            <person name="Storesund J.E."/>
            <person name="Kallscheuer N."/>
            <person name="Luecker S."/>
            <person name="Lage O.M."/>
            <person name="Pohl T."/>
            <person name="Merkel B.J."/>
            <person name="Hornburger P."/>
            <person name="Mueller R.-W."/>
            <person name="Bruemmer F."/>
            <person name="Labrenz M."/>
            <person name="Spormann A.M."/>
            <person name="Op Den Camp H."/>
            <person name="Overmann J."/>
            <person name="Amann R."/>
            <person name="Jetten M.S.M."/>
            <person name="Mascher T."/>
            <person name="Medema M.H."/>
            <person name="Devos D.P."/>
            <person name="Kaster A.-K."/>
            <person name="Ovreas L."/>
            <person name="Rohde M."/>
            <person name="Galperin M.Y."/>
            <person name="Jogler C."/>
        </authorList>
    </citation>
    <scope>NUCLEOTIDE SEQUENCE [LARGE SCALE GENOMIC DNA]</scope>
    <source>
        <strain evidence="3 4">Poly51</strain>
    </source>
</reference>
<dbReference type="Proteomes" id="UP000318288">
    <property type="component" value="Unassembled WGS sequence"/>
</dbReference>
<comment type="caution">
    <text evidence="3">The sequence shown here is derived from an EMBL/GenBank/DDBJ whole genome shotgun (WGS) entry which is preliminary data.</text>
</comment>